<dbReference type="Gene3D" id="3.40.50.1440">
    <property type="entry name" value="Tubulin/FtsZ, GTPase domain"/>
    <property type="match status" value="1"/>
</dbReference>
<comment type="function">
    <text evidence="1">Involved in the partitioning of the mitochondrial organelle and mitochondrial DNA (mtDNA) inheritance.</text>
</comment>
<evidence type="ECO:0000256" key="2">
    <source>
        <dbReference type="ARBA" id="ARBA00004173"/>
    </source>
</evidence>
<evidence type="ECO:0000313" key="9">
    <source>
        <dbReference type="EMBL" id="CAI5758161.1"/>
    </source>
</evidence>
<comment type="similarity">
    <text evidence="3">Belongs to the misato family.</text>
</comment>
<evidence type="ECO:0000256" key="3">
    <source>
        <dbReference type="ARBA" id="ARBA00008507"/>
    </source>
</evidence>
<proteinExistence type="inferred from homology"/>
<evidence type="ECO:0000256" key="4">
    <source>
        <dbReference type="ARBA" id="ARBA00014097"/>
    </source>
</evidence>
<dbReference type="PANTHER" id="PTHR13391:SF0">
    <property type="entry name" value="PROTEIN MISATO HOMOLOG 1"/>
    <property type="match status" value="1"/>
</dbReference>
<dbReference type="Pfam" id="PF10644">
    <property type="entry name" value="Misat_Tub_SegII"/>
    <property type="match status" value="1"/>
</dbReference>
<dbReference type="InterPro" id="IPR036525">
    <property type="entry name" value="Tubulin/FtsZ_GTPase_sf"/>
</dbReference>
<dbReference type="InterPro" id="IPR029209">
    <property type="entry name" value="DML1/Misato_tubulin"/>
</dbReference>
<evidence type="ECO:0000256" key="6">
    <source>
        <dbReference type="ARBA" id="ARBA00023128"/>
    </source>
</evidence>
<dbReference type="InterPro" id="IPR049942">
    <property type="entry name" value="DML1/Misato"/>
</dbReference>
<dbReference type="Pfam" id="PF14881">
    <property type="entry name" value="Tubulin_3"/>
    <property type="match status" value="1"/>
</dbReference>
<evidence type="ECO:0000259" key="8">
    <source>
        <dbReference type="Pfam" id="PF14881"/>
    </source>
</evidence>
<dbReference type="GO" id="GO:0005739">
    <property type="term" value="C:mitochondrion"/>
    <property type="evidence" value="ECO:0007669"/>
    <property type="project" value="UniProtKB-SubCell"/>
</dbReference>
<comment type="caution">
    <text evidence="9">The sequence shown here is derived from an EMBL/GenBank/DDBJ whole genome shotgun (WGS) entry which is preliminary data.</text>
</comment>
<keyword evidence="10" id="KW-1185">Reference proteome</keyword>
<dbReference type="PANTHER" id="PTHR13391">
    <property type="entry name" value="MITOCHONDRIAL DISTRIBUTION REGULATOR MISATO"/>
    <property type="match status" value="1"/>
</dbReference>
<evidence type="ECO:0000256" key="1">
    <source>
        <dbReference type="ARBA" id="ARBA00003757"/>
    </source>
</evidence>
<accession>A0A9W4TX43</accession>
<evidence type="ECO:0000256" key="5">
    <source>
        <dbReference type="ARBA" id="ARBA00022030"/>
    </source>
</evidence>
<evidence type="ECO:0000313" key="10">
    <source>
        <dbReference type="Proteomes" id="UP001152885"/>
    </source>
</evidence>
<dbReference type="Proteomes" id="UP001152885">
    <property type="component" value="Unassembled WGS sequence"/>
</dbReference>
<sequence length="460" mass="53459">MAGGEIISLSFGQLSNNIITHLYNTQDSLIPYSKEQKDILLHDLSTFLTRFKDPTSNGYNYSPNCLVYDLRNGLGSLSKYEYSEPKPNLSDYTMLNGQLPPKNEFQRQLDIGVSKGNLLNVPNTANWTDFGKLIYNKRSLHTIKNYTTYLQHYNIPNLKFDTFPKGVEEFKSNDKEIDDFRFFLEKCDKFQGLQILNELDNGWNGFSNEYITMLKDEYFNNSNKLNIWNYSIITKENKNVRQKQNLIRSFVETWRSSSLFIPLNLDTHSDLLTSNFNFESNWHKSAIFAMFINSIWGINSQDKDQINMSGLQNLILSEENENRKIINDVKIKGIDIQADIVNYYDLPNYDIDLSLASGPSGFNFNQTFINQDSTLVNPDIENILQVDTFPTGILVNKKETKFNIEMNQSSSLRNWLKPYMKIIENSKENEIIDDKNELIEEICQIMNEYATTEESDEDYE</sequence>
<keyword evidence="6" id="KW-0496">Mitochondrion</keyword>
<dbReference type="AlphaFoldDB" id="A0A9W4TX43"/>
<dbReference type="EMBL" id="CANTUO010000002">
    <property type="protein sequence ID" value="CAI5758161.1"/>
    <property type="molecule type" value="Genomic_DNA"/>
</dbReference>
<gene>
    <name evidence="9" type="ORF">CANVERA_P2674</name>
</gene>
<comment type="subcellular location">
    <subcellularLocation>
        <location evidence="2">Mitochondrion</location>
    </subcellularLocation>
</comment>
<protein>
    <recommendedName>
        <fullName evidence="4">Protein DML1</fullName>
    </recommendedName>
    <alternativeName>
        <fullName evidence="5">Protein dml1</fullName>
    </alternativeName>
</protein>
<reference evidence="9" key="1">
    <citation type="submission" date="2022-12" db="EMBL/GenBank/DDBJ databases">
        <authorList>
            <person name="Brejova B."/>
        </authorList>
    </citation>
    <scope>NUCLEOTIDE SEQUENCE</scope>
</reference>
<dbReference type="GO" id="GO:0007005">
    <property type="term" value="P:mitochondrion organization"/>
    <property type="evidence" value="ECO:0007669"/>
    <property type="project" value="InterPro"/>
</dbReference>
<feature type="domain" description="Misato Segment II tubulin-like" evidence="7">
    <location>
        <begin position="5"/>
        <end position="90"/>
    </location>
</feature>
<dbReference type="InterPro" id="IPR019605">
    <property type="entry name" value="Misato_II_tubulin-like"/>
</dbReference>
<dbReference type="SUPFAM" id="SSF52490">
    <property type="entry name" value="Tubulin nucleotide-binding domain-like"/>
    <property type="match status" value="1"/>
</dbReference>
<organism evidence="9 10">
    <name type="scientific">Candida verbasci</name>
    <dbReference type="NCBI Taxonomy" id="1227364"/>
    <lineage>
        <taxon>Eukaryota</taxon>
        <taxon>Fungi</taxon>
        <taxon>Dikarya</taxon>
        <taxon>Ascomycota</taxon>
        <taxon>Saccharomycotina</taxon>
        <taxon>Pichiomycetes</taxon>
        <taxon>Debaryomycetaceae</taxon>
        <taxon>Candida/Lodderomyces clade</taxon>
        <taxon>Candida</taxon>
    </lineage>
</organism>
<feature type="domain" description="DML1/Misato tubulin" evidence="8">
    <location>
        <begin position="126"/>
        <end position="295"/>
    </location>
</feature>
<dbReference type="OrthoDB" id="271881at2759"/>
<name>A0A9W4TX43_9ASCO</name>
<evidence type="ECO:0000259" key="7">
    <source>
        <dbReference type="Pfam" id="PF10644"/>
    </source>
</evidence>